<evidence type="ECO:0000313" key="3">
    <source>
        <dbReference type="Proteomes" id="UP000761423"/>
    </source>
</evidence>
<accession>A0ABX0IFI8</accession>
<comment type="caution">
    <text evidence="2">The sequence shown here is derived from an EMBL/GenBank/DDBJ whole genome shotgun (WGS) entry which is preliminary data.</text>
</comment>
<dbReference type="PANTHER" id="PTHR37841">
    <property type="entry name" value="GLR2918 PROTEIN"/>
    <property type="match status" value="1"/>
</dbReference>
<proteinExistence type="predicted"/>
<evidence type="ECO:0000313" key="2">
    <source>
        <dbReference type="EMBL" id="NHM04081.1"/>
    </source>
</evidence>
<keyword evidence="1" id="KW-0732">Signal</keyword>
<gene>
    <name evidence="2" type="ORF">G4L40_05110</name>
</gene>
<keyword evidence="3" id="KW-1185">Reference proteome</keyword>
<dbReference type="Proteomes" id="UP000761423">
    <property type="component" value="Unassembled WGS sequence"/>
</dbReference>
<feature type="signal peptide" evidence="1">
    <location>
        <begin position="1"/>
        <end position="18"/>
    </location>
</feature>
<reference evidence="2 3" key="1">
    <citation type="submission" date="2020-02" db="EMBL/GenBank/DDBJ databases">
        <authorList>
            <person name="Chen W.-M."/>
        </authorList>
    </citation>
    <scope>NUCLEOTIDE SEQUENCE [LARGE SCALE GENOMIC DNA]</scope>
    <source>
        <strain evidence="2 3">TWA-26</strain>
    </source>
</reference>
<feature type="chain" id="PRO_5047189658" evidence="1">
    <location>
        <begin position="19"/>
        <end position="375"/>
    </location>
</feature>
<dbReference type="InterPro" id="IPR032774">
    <property type="entry name" value="WG_beta_rep"/>
</dbReference>
<name>A0ABX0IFI8_9FLAO</name>
<dbReference type="EMBL" id="JAAJBV010000003">
    <property type="protein sequence ID" value="NHM04081.1"/>
    <property type="molecule type" value="Genomic_DNA"/>
</dbReference>
<protein>
    <submittedName>
        <fullName evidence="2">WG repeat-containing protein</fullName>
    </submittedName>
</protein>
<evidence type="ECO:0000256" key="1">
    <source>
        <dbReference type="SAM" id="SignalP"/>
    </source>
</evidence>
<sequence>MKKIILLVLLLSTAYTYSQNSELIPFVSNSKWGYSNRDGKLMIQPVYDSVGFFKRTSIGLKDLTFAYVYQNKKIGVIDAQNKQLLPPTYQYVKNVDETFHFIAINEAGKSGLVSNDNRVIIPFEYDWLDEVVNFSFILKKNKKIGLADVNGKIVIPVVYDQIVFVDEDESTKKCRWRVSNEKVTEYLFTVSYENPNSEVFQTVGSIETAKSNLPSYVLDDNSKDFEEKIPIRYESNLFLLRKKNIYGFWDFKEKIGFMPKFKKLDYFFNAYDFKRGKTHYLLIEDNDKKGLIDGYGNVLLEANYETIKKEYHYLEVIRNSETGVFFLSTNKVVFSDFNKIKTAIELDNDFVIVLVQNTTTNHYYYIGENGVLFKN</sequence>
<organism evidence="2 3">
    <name type="scientific">Flavobacterium celericrescens</name>
    <dbReference type="NCBI Taxonomy" id="2709780"/>
    <lineage>
        <taxon>Bacteria</taxon>
        <taxon>Pseudomonadati</taxon>
        <taxon>Bacteroidota</taxon>
        <taxon>Flavobacteriia</taxon>
        <taxon>Flavobacteriales</taxon>
        <taxon>Flavobacteriaceae</taxon>
        <taxon>Flavobacterium</taxon>
    </lineage>
</organism>
<dbReference type="PANTHER" id="PTHR37841:SF1">
    <property type="entry name" value="DUF3298 DOMAIN-CONTAINING PROTEIN"/>
    <property type="match status" value="1"/>
</dbReference>
<dbReference type="Pfam" id="PF14903">
    <property type="entry name" value="WG_beta_rep"/>
    <property type="match status" value="4"/>
</dbReference>
<dbReference type="RefSeq" id="WP_166236080.1">
    <property type="nucleotide sequence ID" value="NZ_JAAJBV010000003.1"/>
</dbReference>